<protein>
    <recommendedName>
        <fullName evidence="4">Ig-like domain-containing protein</fullName>
    </recommendedName>
</protein>
<dbReference type="SUPFAM" id="SSF47661">
    <property type="entry name" value="t-snare proteins"/>
    <property type="match status" value="1"/>
</dbReference>
<dbReference type="EMBL" id="LR862135">
    <property type="protein sequence ID" value="CAD1841319.1"/>
    <property type="molecule type" value="Genomic_DNA"/>
</dbReference>
<dbReference type="GO" id="GO:0016020">
    <property type="term" value="C:membrane"/>
    <property type="evidence" value="ECO:0007669"/>
    <property type="project" value="InterPro"/>
</dbReference>
<evidence type="ECO:0000256" key="3">
    <source>
        <dbReference type="SAM" id="Phobius"/>
    </source>
</evidence>
<dbReference type="InterPro" id="IPR007110">
    <property type="entry name" value="Ig-like_dom"/>
</dbReference>
<dbReference type="GO" id="GO:0012505">
    <property type="term" value="C:endomembrane system"/>
    <property type="evidence" value="ECO:0007669"/>
    <property type="project" value="UniProtKB-SubCell"/>
</dbReference>
<dbReference type="CDD" id="cd21442">
    <property type="entry name" value="SNARE_NTD_STX6-like"/>
    <property type="match status" value="1"/>
</dbReference>
<dbReference type="Gene3D" id="1.20.58.90">
    <property type="match status" value="1"/>
</dbReference>
<evidence type="ECO:0000256" key="1">
    <source>
        <dbReference type="ARBA" id="ARBA00022927"/>
    </source>
</evidence>
<dbReference type="Pfam" id="PF09177">
    <property type="entry name" value="STX6_10_61_N"/>
    <property type="match status" value="1"/>
</dbReference>
<keyword evidence="1" id="KW-0653">Protein transport</keyword>
<evidence type="ECO:0000256" key="2">
    <source>
        <dbReference type="ARBA" id="ARBA00046280"/>
    </source>
</evidence>
<reference evidence="5" key="1">
    <citation type="submission" date="2020-07" db="EMBL/GenBank/DDBJ databases">
        <authorList>
            <person name="Lin J."/>
        </authorList>
    </citation>
    <scope>NUCLEOTIDE SEQUENCE</scope>
</reference>
<comment type="subcellular location">
    <subcellularLocation>
        <location evidence="2">Endomembrane system</location>
        <topology evidence="2">Single-pass type IV membrane protein</topology>
    </subcellularLocation>
</comment>
<keyword evidence="3" id="KW-0472">Membrane</keyword>
<gene>
    <name evidence="5" type="ORF">CB5_LOCUS24530</name>
</gene>
<feature type="domain" description="Ig-like" evidence="4">
    <location>
        <begin position="243"/>
        <end position="280"/>
    </location>
</feature>
<keyword evidence="1" id="KW-0813">Transport</keyword>
<evidence type="ECO:0000259" key="4">
    <source>
        <dbReference type="PROSITE" id="PS50835"/>
    </source>
</evidence>
<name>A0A6V7QDP8_ANACO</name>
<sequence length="375" mass="42227">MCANVIAMEMGFCLNLELEGLEFASSSDIGIGSSRSRSWRRASIGGEGPLLPAAEEVQESSDRMESIYRRWIHEQKIASNRTSDRESDSHELLNELRLALGTAKWQLEELAREIRSNDEACSPGDDMRARHCQFIAAIANHIAIVENSFRGLNQEQRDCTSAWVTLDQGERDELALFLSNPFPEPEKAPIANGGAEGLKSVGLTNEISNLERKEEQLCGHRRTASASAEIGSWKISVSGEDIPRRSVEEQTHGLPVKVPSLSCLAKAVEPTSKMNWCRNGFRKWKTEDHHQPAELIPLKNNQFSRELDACYERTKSCLGDCDDETYNKQLYGWIGALHRQLQRSQYQIQYGRPIQMILCILFLVLLVVLFALHAI</sequence>
<keyword evidence="3" id="KW-0812">Transmembrane</keyword>
<dbReference type="PANTHER" id="PTHR34949">
    <property type="entry name" value="OS05G0443700 PROTEIN"/>
    <property type="match status" value="1"/>
</dbReference>
<dbReference type="InterPro" id="IPR010989">
    <property type="entry name" value="SNARE"/>
</dbReference>
<accession>A0A6V7QDP8</accession>
<organism evidence="5">
    <name type="scientific">Ananas comosus var. bracteatus</name>
    <name type="common">red pineapple</name>
    <dbReference type="NCBI Taxonomy" id="296719"/>
    <lineage>
        <taxon>Eukaryota</taxon>
        <taxon>Viridiplantae</taxon>
        <taxon>Streptophyta</taxon>
        <taxon>Embryophyta</taxon>
        <taxon>Tracheophyta</taxon>
        <taxon>Spermatophyta</taxon>
        <taxon>Magnoliopsida</taxon>
        <taxon>Liliopsida</taxon>
        <taxon>Poales</taxon>
        <taxon>Bromeliaceae</taxon>
        <taxon>Bromelioideae</taxon>
        <taxon>Ananas</taxon>
    </lineage>
</organism>
<dbReference type="PROSITE" id="PS50835">
    <property type="entry name" value="IG_LIKE"/>
    <property type="match status" value="1"/>
</dbReference>
<dbReference type="GO" id="GO:0048193">
    <property type="term" value="P:Golgi vesicle transport"/>
    <property type="evidence" value="ECO:0007669"/>
    <property type="project" value="InterPro"/>
</dbReference>
<dbReference type="PANTHER" id="PTHR34949:SF6">
    <property type="entry name" value="EXPRESSED PROTEIN"/>
    <property type="match status" value="1"/>
</dbReference>
<dbReference type="AlphaFoldDB" id="A0A6V7QDP8"/>
<dbReference type="InterPro" id="IPR015260">
    <property type="entry name" value="Syntaxin-6/10/61_N"/>
</dbReference>
<dbReference type="GO" id="GO:0015031">
    <property type="term" value="P:protein transport"/>
    <property type="evidence" value="ECO:0007669"/>
    <property type="project" value="UniProtKB-KW"/>
</dbReference>
<proteinExistence type="predicted"/>
<feature type="transmembrane region" description="Helical" evidence="3">
    <location>
        <begin position="354"/>
        <end position="372"/>
    </location>
</feature>
<evidence type="ECO:0000313" key="5">
    <source>
        <dbReference type="EMBL" id="CAD1841319.1"/>
    </source>
</evidence>
<keyword evidence="3" id="KW-1133">Transmembrane helix</keyword>